<feature type="transmembrane region" description="Helical" evidence="1">
    <location>
        <begin position="20"/>
        <end position="49"/>
    </location>
</feature>
<evidence type="ECO:0008006" key="3">
    <source>
        <dbReference type="Google" id="ProtNLM"/>
    </source>
</evidence>
<protein>
    <recommendedName>
        <fullName evidence="3">G-protein coupled receptors family 1 profile domain-containing protein</fullName>
    </recommendedName>
</protein>
<sequence length="50" mass="5661">MTIFLIFDEKQGSKKFSAALYFKMFVHVFIVSNITLVALVSTTGLTIILY</sequence>
<keyword evidence="1" id="KW-1133">Transmembrane helix</keyword>
<gene>
    <name evidence="2" type="primary">ORF45626</name>
</gene>
<reference evidence="2" key="1">
    <citation type="submission" date="2014-12" db="EMBL/GenBank/DDBJ databases">
        <title>Insight into the proteome of Arion vulgaris.</title>
        <authorList>
            <person name="Aradska J."/>
            <person name="Bulat T."/>
            <person name="Smidak R."/>
            <person name="Sarate P."/>
            <person name="Gangsoo J."/>
            <person name="Sialana F."/>
            <person name="Bilban M."/>
            <person name="Lubec G."/>
        </authorList>
    </citation>
    <scope>NUCLEOTIDE SEQUENCE</scope>
    <source>
        <tissue evidence="2">Skin</tissue>
    </source>
</reference>
<keyword evidence="1" id="KW-0472">Membrane</keyword>
<dbReference type="EMBL" id="HACG01015743">
    <property type="protein sequence ID" value="CEK62608.1"/>
    <property type="molecule type" value="Transcribed_RNA"/>
</dbReference>
<organism evidence="2">
    <name type="scientific">Arion vulgaris</name>
    <dbReference type="NCBI Taxonomy" id="1028688"/>
    <lineage>
        <taxon>Eukaryota</taxon>
        <taxon>Metazoa</taxon>
        <taxon>Spiralia</taxon>
        <taxon>Lophotrochozoa</taxon>
        <taxon>Mollusca</taxon>
        <taxon>Gastropoda</taxon>
        <taxon>Heterobranchia</taxon>
        <taxon>Euthyneura</taxon>
        <taxon>Panpulmonata</taxon>
        <taxon>Eupulmonata</taxon>
        <taxon>Stylommatophora</taxon>
        <taxon>Helicina</taxon>
        <taxon>Arionoidea</taxon>
        <taxon>Arionidae</taxon>
        <taxon>Arion</taxon>
    </lineage>
</organism>
<evidence type="ECO:0000256" key="1">
    <source>
        <dbReference type="SAM" id="Phobius"/>
    </source>
</evidence>
<name>A0A0B6Z243_9EUPU</name>
<proteinExistence type="predicted"/>
<accession>A0A0B6Z243</accession>
<dbReference type="AlphaFoldDB" id="A0A0B6Z243"/>
<keyword evidence="1" id="KW-0812">Transmembrane</keyword>
<feature type="non-terminal residue" evidence="2">
    <location>
        <position position="50"/>
    </location>
</feature>
<evidence type="ECO:0000313" key="2">
    <source>
        <dbReference type="EMBL" id="CEK62608.1"/>
    </source>
</evidence>